<dbReference type="AlphaFoldDB" id="A0A0H5R7C9"/>
<accession>A0A0H5R7C9</accession>
<dbReference type="EMBL" id="HACM01003757">
    <property type="protein sequence ID" value="CRZ04199.1"/>
    <property type="molecule type" value="Transcribed_RNA"/>
</dbReference>
<protein>
    <submittedName>
        <fullName evidence="1">Uncharacterized protein</fullName>
    </submittedName>
</protein>
<name>A0A0H5R7C9_9EUKA</name>
<sequence>SDEEAGMHMLQQSALFAESVASHLQIMSSPMKTDGFLNWGNAEAESHSIPLAGAQQECPCCHKMTTKPLQAHVGHCFLEQVTAINPKKSNPAMTVKQVRSIINKLGLRTRLAMMESLYRLSKAKSSSAWNAVSKKAEAHDNTVLGLLYSAGNPIQQNSGLSAATKTREQSCVVPGEMTTHYQFPI</sequence>
<organism evidence="1">
    <name type="scientific">Spongospora subterranea</name>
    <dbReference type="NCBI Taxonomy" id="70186"/>
    <lineage>
        <taxon>Eukaryota</taxon>
        <taxon>Sar</taxon>
        <taxon>Rhizaria</taxon>
        <taxon>Endomyxa</taxon>
        <taxon>Phytomyxea</taxon>
        <taxon>Plasmodiophorida</taxon>
        <taxon>Plasmodiophoridae</taxon>
        <taxon>Spongospora</taxon>
    </lineage>
</organism>
<proteinExistence type="predicted"/>
<feature type="non-terminal residue" evidence="1">
    <location>
        <position position="1"/>
    </location>
</feature>
<evidence type="ECO:0000313" key="1">
    <source>
        <dbReference type="EMBL" id="CRZ04199.1"/>
    </source>
</evidence>
<reference evidence="1" key="1">
    <citation type="submission" date="2015-04" db="EMBL/GenBank/DDBJ databases">
        <title>The genome sequence of the plant pathogenic Rhizarian Plasmodiophora brassicae reveals insights in its biotrophic life cycle and the origin of chitin synthesis.</title>
        <authorList>
            <person name="Schwelm A."/>
            <person name="Fogelqvist J."/>
            <person name="Knaust A."/>
            <person name="Julke S."/>
            <person name="Lilja T."/>
            <person name="Dhandapani V."/>
            <person name="Bonilla-Rosso G."/>
            <person name="Karlsson M."/>
            <person name="Shevchenko A."/>
            <person name="Choi S.R."/>
            <person name="Kim H.G."/>
            <person name="Park J.Y."/>
            <person name="Lim Y.P."/>
            <person name="Ludwig-Muller J."/>
            <person name="Dixelius C."/>
        </authorList>
    </citation>
    <scope>NUCLEOTIDE SEQUENCE</scope>
    <source>
        <tissue evidence="1">Potato root galls</tissue>
    </source>
</reference>